<dbReference type="Proteomes" id="UP000617951">
    <property type="component" value="Unassembled WGS sequence"/>
</dbReference>
<keyword evidence="9" id="KW-1185">Reference proteome</keyword>
<protein>
    <submittedName>
        <fullName evidence="8">MATE family efflux transporter</fullName>
    </submittedName>
</protein>
<evidence type="ECO:0000256" key="5">
    <source>
        <dbReference type="ARBA" id="ARBA00022989"/>
    </source>
</evidence>
<feature type="transmembrane region" description="Helical" evidence="7">
    <location>
        <begin position="428"/>
        <end position="448"/>
    </location>
</feature>
<keyword evidence="6 7" id="KW-0472">Membrane</keyword>
<name>A0A926HW06_9FIRM</name>
<evidence type="ECO:0000313" key="9">
    <source>
        <dbReference type="Proteomes" id="UP000617951"/>
    </source>
</evidence>
<evidence type="ECO:0000256" key="2">
    <source>
        <dbReference type="ARBA" id="ARBA00022448"/>
    </source>
</evidence>
<organism evidence="8 9">
    <name type="scientific">Guopingia tenuis</name>
    <dbReference type="NCBI Taxonomy" id="2763656"/>
    <lineage>
        <taxon>Bacteria</taxon>
        <taxon>Bacillati</taxon>
        <taxon>Bacillota</taxon>
        <taxon>Clostridia</taxon>
        <taxon>Christensenellales</taxon>
        <taxon>Christensenellaceae</taxon>
        <taxon>Guopingia</taxon>
    </lineage>
</organism>
<feature type="transmembrane region" description="Helical" evidence="7">
    <location>
        <begin position="29"/>
        <end position="50"/>
    </location>
</feature>
<dbReference type="PANTHER" id="PTHR43823">
    <property type="entry name" value="SPORULATION PROTEIN YKVU"/>
    <property type="match status" value="1"/>
</dbReference>
<keyword evidence="4 7" id="KW-0812">Transmembrane</keyword>
<comment type="caution">
    <text evidence="8">The sequence shown here is derived from an EMBL/GenBank/DDBJ whole genome shotgun (WGS) entry which is preliminary data.</text>
</comment>
<evidence type="ECO:0000256" key="6">
    <source>
        <dbReference type="ARBA" id="ARBA00023136"/>
    </source>
</evidence>
<dbReference type="PIRSF" id="PIRSF006603">
    <property type="entry name" value="DinF"/>
    <property type="match status" value="1"/>
</dbReference>
<evidence type="ECO:0000256" key="1">
    <source>
        <dbReference type="ARBA" id="ARBA00004651"/>
    </source>
</evidence>
<evidence type="ECO:0000256" key="3">
    <source>
        <dbReference type="ARBA" id="ARBA00022475"/>
    </source>
</evidence>
<dbReference type="GO" id="GO:0005886">
    <property type="term" value="C:plasma membrane"/>
    <property type="evidence" value="ECO:0007669"/>
    <property type="project" value="UniProtKB-SubCell"/>
</dbReference>
<sequence>MAKLQNTRKEEGNDMKSTALFSKTPPLKLFFLASIPGAVSMLASALYQTIDGIFVGQFLGATAFAALNLAMPFVIINFSLADLIGVGSAVPISICLGKKQEGEANNIFTCACLMIVGTSVAVGGILFAAAPLLMLLMGAQGEFARLAVQYLQVYALCSPVTTIIFAVDNYLRICGHIRGSMLLNILMSALSAGLEFLFLGVFGWGIWGAALATCSGMMVCAVIAFIPFFRKKALLRFCRPRFSGRMIRQIVACGSPNFLNNIAGRVTSIIMNAILVRLGGETAVSVYGVLMFAEGFIQPLLYGMCDSLQPAVGYNWGAQKFSRVRAIEKCCFAASGIVSLLAAAVIALFPGQITALFMPQAGPEVLALSIAALQLFSLTYITRWFSFATQSYMLAIEKPLPASLISVSTALVFPVLLIGAFWPLGLTGIWLNFAGTSVLAAVLSLVILKKMRPELKRPDAGIEAA</sequence>
<proteinExistence type="predicted"/>
<evidence type="ECO:0000313" key="8">
    <source>
        <dbReference type="EMBL" id="MBC8538519.1"/>
    </source>
</evidence>
<keyword evidence="2" id="KW-0813">Transport</keyword>
<keyword evidence="5 7" id="KW-1133">Transmembrane helix</keyword>
<dbReference type="InterPro" id="IPR002528">
    <property type="entry name" value="MATE_fam"/>
</dbReference>
<feature type="transmembrane region" description="Helical" evidence="7">
    <location>
        <begin position="108"/>
        <end position="130"/>
    </location>
</feature>
<accession>A0A926HW06</accession>
<feature type="transmembrane region" description="Helical" evidence="7">
    <location>
        <begin position="150"/>
        <end position="171"/>
    </location>
</feature>
<gene>
    <name evidence="8" type="ORF">H8693_06190</name>
</gene>
<reference evidence="8" key="1">
    <citation type="submission" date="2020-08" db="EMBL/GenBank/DDBJ databases">
        <title>Genome public.</title>
        <authorList>
            <person name="Liu C."/>
            <person name="Sun Q."/>
        </authorList>
    </citation>
    <scope>NUCLEOTIDE SEQUENCE</scope>
    <source>
        <strain evidence="8">NSJ-63</strain>
    </source>
</reference>
<dbReference type="InterPro" id="IPR048279">
    <property type="entry name" value="MdtK-like"/>
</dbReference>
<dbReference type="GO" id="GO:0042910">
    <property type="term" value="F:xenobiotic transmembrane transporter activity"/>
    <property type="evidence" value="ECO:0007669"/>
    <property type="project" value="InterPro"/>
</dbReference>
<dbReference type="InterPro" id="IPR051327">
    <property type="entry name" value="MATE_MepA_subfamily"/>
</dbReference>
<feature type="transmembrane region" description="Helical" evidence="7">
    <location>
        <begin position="365"/>
        <end position="388"/>
    </location>
</feature>
<feature type="transmembrane region" description="Helical" evidence="7">
    <location>
        <begin position="70"/>
        <end position="96"/>
    </location>
</feature>
<dbReference type="PANTHER" id="PTHR43823:SF3">
    <property type="entry name" value="MULTIDRUG EXPORT PROTEIN MEPA"/>
    <property type="match status" value="1"/>
</dbReference>
<feature type="transmembrane region" description="Helical" evidence="7">
    <location>
        <begin position="330"/>
        <end position="353"/>
    </location>
</feature>
<comment type="subcellular location">
    <subcellularLocation>
        <location evidence="1">Cell membrane</location>
        <topology evidence="1">Multi-pass membrane protein</topology>
    </subcellularLocation>
</comment>
<dbReference type="AlphaFoldDB" id="A0A926HW06"/>
<dbReference type="EMBL" id="JACRSS010000002">
    <property type="protein sequence ID" value="MBC8538519.1"/>
    <property type="molecule type" value="Genomic_DNA"/>
</dbReference>
<dbReference type="GO" id="GO:0015297">
    <property type="term" value="F:antiporter activity"/>
    <property type="evidence" value="ECO:0007669"/>
    <property type="project" value="InterPro"/>
</dbReference>
<feature type="transmembrane region" description="Helical" evidence="7">
    <location>
        <begin position="210"/>
        <end position="229"/>
    </location>
</feature>
<keyword evidence="3" id="KW-1003">Cell membrane</keyword>
<dbReference type="Pfam" id="PF01554">
    <property type="entry name" value="MatE"/>
    <property type="match status" value="2"/>
</dbReference>
<evidence type="ECO:0000256" key="4">
    <source>
        <dbReference type="ARBA" id="ARBA00022692"/>
    </source>
</evidence>
<evidence type="ECO:0000256" key="7">
    <source>
        <dbReference type="SAM" id="Phobius"/>
    </source>
</evidence>
<feature type="transmembrane region" description="Helical" evidence="7">
    <location>
        <begin position="183"/>
        <end position="204"/>
    </location>
</feature>
<feature type="transmembrane region" description="Helical" evidence="7">
    <location>
        <begin position="400"/>
        <end position="422"/>
    </location>
</feature>